<reference evidence="3 4" key="1">
    <citation type="submission" date="2019-11" db="EMBL/GenBank/DDBJ databases">
        <authorList>
            <person name="Li J."/>
        </authorList>
    </citation>
    <scope>NUCLEOTIDE SEQUENCE [LARGE SCALE GENOMIC DNA]</scope>
    <source>
        <strain evidence="3 4">MF47</strain>
    </source>
</reference>
<dbReference type="KEGG" id="aef:GEV26_12430"/>
<keyword evidence="2" id="KW-0732">Signal</keyword>
<keyword evidence="4" id="KW-1185">Reference proteome</keyword>
<evidence type="ECO:0000256" key="1">
    <source>
        <dbReference type="SAM" id="MobiDB-lite"/>
    </source>
</evidence>
<feature type="signal peptide" evidence="2">
    <location>
        <begin position="1"/>
        <end position="20"/>
    </location>
</feature>
<evidence type="ECO:0000313" key="4">
    <source>
        <dbReference type="Proteomes" id="UP000392064"/>
    </source>
</evidence>
<gene>
    <name evidence="3" type="ORF">GEV26_12430</name>
</gene>
<proteinExistence type="predicted"/>
<dbReference type="AlphaFoldDB" id="A0A5Q2MHH3"/>
<sequence length="142" mass="14537">MKQRVTMATAAIGLALTALAGCGSDSEGTSDGPSGGGEVTSPAATSTPTPAITTEAPSVDPEADGAAALRGDWEIPSEDYVLHLIEDGTFVQDYQGIKDFRTGKWSVEGDTISLVGDDGDTDKGTIKGETLVFTLGTATRVK</sequence>
<dbReference type="Proteomes" id="UP000392064">
    <property type="component" value="Chromosome"/>
</dbReference>
<accession>A0A5Q2MHH3</accession>
<feature type="region of interest" description="Disordered" evidence="1">
    <location>
        <begin position="23"/>
        <end position="66"/>
    </location>
</feature>
<feature type="chain" id="PRO_5043994548" evidence="2">
    <location>
        <begin position="21"/>
        <end position="142"/>
    </location>
</feature>
<feature type="compositionally biased region" description="Low complexity" evidence="1">
    <location>
        <begin position="40"/>
        <end position="58"/>
    </location>
</feature>
<dbReference type="EMBL" id="CP045737">
    <property type="protein sequence ID" value="QGG42108.1"/>
    <property type="molecule type" value="Genomic_DNA"/>
</dbReference>
<protein>
    <submittedName>
        <fullName evidence="3">Uncharacterized protein</fullName>
    </submittedName>
</protein>
<dbReference type="PROSITE" id="PS51257">
    <property type="entry name" value="PROKAR_LIPOPROTEIN"/>
    <property type="match status" value="1"/>
</dbReference>
<evidence type="ECO:0000256" key="2">
    <source>
        <dbReference type="SAM" id="SignalP"/>
    </source>
</evidence>
<organism evidence="3 4">
    <name type="scientific">Aeromicrobium yanjiei</name>
    <dbReference type="NCBI Taxonomy" id="2662028"/>
    <lineage>
        <taxon>Bacteria</taxon>
        <taxon>Bacillati</taxon>
        <taxon>Actinomycetota</taxon>
        <taxon>Actinomycetes</taxon>
        <taxon>Propionibacteriales</taxon>
        <taxon>Nocardioidaceae</taxon>
        <taxon>Aeromicrobium</taxon>
    </lineage>
</organism>
<name>A0A5Q2MHH3_9ACTN</name>
<evidence type="ECO:0000313" key="3">
    <source>
        <dbReference type="EMBL" id="QGG42108.1"/>
    </source>
</evidence>